<protein>
    <submittedName>
        <fullName evidence="2">Glycosyltransferase family 2 protein</fullName>
    </submittedName>
</protein>
<organism evidence="2 3">
    <name type="scientific">Flavobacterium macacae</name>
    <dbReference type="NCBI Taxonomy" id="2488993"/>
    <lineage>
        <taxon>Bacteria</taxon>
        <taxon>Pseudomonadati</taxon>
        <taxon>Bacteroidota</taxon>
        <taxon>Flavobacteriia</taxon>
        <taxon>Flavobacteriales</taxon>
        <taxon>Flavobacteriaceae</taxon>
        <taxon>Flavobacterium</taxon>
    </lineage>
</organism>
<dbReference type="OrthoDB" id="6307329at2"/>
<dbReference type="EMBL" id="RQVR01000015">
    <property type="protein sequence ID" value="RRJ89622.1"/>
    <property type="molecule type" value="Genomic_DNA"/>
</dbReference>
<feature type="domain" description="Glycosyltransferase 2-like" evidence="1">
    <location>
        <begin position="5"/>
        <end position="130"/>
    </location>
</feature>
<dbReference type="SUPFAM" id="SSF53448">
    <property type="entry name" value="Nucleotide-diphospho-sugar transferases"/>
    <property type="match status" value="1"/>
</dbReference>
<gene>
    <name evidence="2" type="ORF">EG849_12600</name>
</gene>
<keyword evidence="2" id="KW-0808">Transferase</keyword>
<evidence type="ECO:0000313" key="2">
    <source>
        <dbReference type="EMBL" id="RRJ89622.1"/>
    </source>
</evidence>
<proteinExistence type="predicted"/>
<keyword evidence="3" id="KW-1185">Reference proteome</keyword>
<reference evidence="2 3" key="1">
    <citation type="submission" date="2018-11" db="EMBL/GenBank/DDBJ databases">
        <title>Flavobacterium sp. nov., YIM 102600 draft genome.</title>
        <authorList>
            <person name="Li G."/>
            <person name="Jiang Y."/>
        </authorList>
    </citation>
    <scope>NUCLEOTIDE SEQUENCE [LARGE SCALE GENOMIC DNA]</scope>
    <source>
        <strain evidence="2 3">YIM 102600</strain>
    </source>
</reference>
<comment type="caution">
    <text evidence="2">The sequence shown here is derived from an EMBL/GenBank/DDBJ whole genome shotgun (WGS) entry which is preliminary data.</text>
</comment>
<dbReference type="InterPro" id="IPR001173">
    <property type="entry name" value="Glyco_trans_2-like"/>
</dbReference>
<accession>A0A3P3W3E5</accession>
<dbReference type="CDD" id="cd00761">
    <property type="entry name" value="Glyco_tranf_GTA_type"/>
    <property type="match status" value="1"/>
</dbReference>
<dbReference type="GO" id="GO:0016758">
    <property type="term" value="F:hexosyltransferase activity"/>
    <property type="evidence" value="ECO:0007669"/>
    <property type="project" value="UniProtKB-ARBA"/>
</dbReference>
<evidence type="ECO:0000259" key="1">
    <source>
        <dbReference type="Pfam" id="PF00535"/>
    </source>
</evidence>
<dbReference type="RefSeq" id="WP_125013445.1">
    <property type="nucleotide sequence ID" value="NZ_RQVR01000015.1"/>
</dbReference>
<name>A0A3P3W3E5_9FLAO</name>
<dbReference type="PANTHER" id="PTHR22916:SF3">
    <property type="entry name" value="UDP-GLCNAC:BETAGAL BETA-1,3-N-ACETYLGLUCOSAMINYLTRANSFERASE-LIKE PROTEIN 1"/>
    <property type="match status" value="1"/>
</dbReference>
<dbReference type="PANTHER" id="PTHR22916">
    <property type="entry name" value="GLYCOSYLTRANSFERASE"/>
    <property type="match status" value="1"/>
</dbReference>
<evidence type="ECO:0000313" key="3">
    <source>
        <dbReference type="Proteomes" id="UP000271937"/>
    </source>
</evidence>
<dbReference type="AlphaFoldDB" id="A0A3P3W3E5"/>
<dbReference type="Pfam" id="PF00535">
    <property type="entry name" value="Glycos_transf_2"/>
    <property type="match status" value="1"/>
</dbReference>
<dbReference type="Gene3D" id="3.90.550.10">
    <property type="entry name" value="Spore Coat Polysaccharide Biosynthesis Protein SpsA, Chain A"/>
    <property type="match status" value="1"/>
</dbReference>
<sequence>MPLFSVIIPLFNKENFIETTLKSALNQTFSDFEILIINDGSTDKSEEKVLNFNDNRIRYFSKENEGVSATRNFGIKKANGEIIAFLDADDYWYPNHLENLFQLYNQFPECGLYCTNYERFYNTNKIVKPFFVAIPEFPWKGIVKDFFKSSYIDRIAWTSAVAIPKIVFNKVGCFDTKITLGAGEDTHLWLRIALKYKVALDTEISSRHVLDAENRISLSNTLKRKFAKFDEFKEEEKTNLSLKKYLDLYRLEFAIKHKLAGDLTTFNYYIENIDRKNIPFKTKILISLPVSILQKLFSIKKYLERKNILFSVYH</sequence>
<dbReference type="Proteomes" id="UP000271937">
    <property type="component" value="Unassembled WGS sequence"/>
</dbReference>
<dbReference type="InterPro" id="IPR029044">
    <property type="entry name" value="Nucleotide-diphossugar_trans"/>
</dbReference>